<dbReference type="Gene3D" id="2.30.180.10">
    <property type="entry name" value="FAS1 domain"/>
    <property type="match status" value="2"/>
</dbReference>
<reference evidence="3 4" key="1">
    <citation type="submission" date="2022-01" db="EMBL/GenBank/DDBJ databases">
        <title>Flavihumibacter sp. nov., isolated from sediment of a river.</title>
        <authorList>
            <person name="Liu H."/>
        </authorList>
    </citation>
    <scope>NUCLEOTIDE SEQUENCE [LARGE SCALE GENOMIC DNA]</scope>
    <source>
        <strain evidence="3 4">RY-1</strain>
    </source>
</reference>
<feature type="domain" description="FAS1" evidence="2">
    <location>
        <begin position="36"/>
        <end position="166"/>
    </location>
</feature>
<dbReference type="RefSeq" id="WP_234866715.1">
    <property type="nucleotide sequence ID" value="NZ_JAKEVY010000003.1"/>
</dbReference>
<dbReference type="SUPFAM" id="SSF82153">
    <property type="entry name" value="FAS1 domain"/>
    <property type="match status" value="2"/>
</dbReference>
<keyword evidence="4" id="KW-1185">Reference proteome</keyword>
<evidence type="ECO:0000313" key="3">
    <source>
        <dbReference type="EMBL" id="MCF1715766.1"/>
    </source>
</evidence>
<dbReference type="InterPro" id="IPR000782">
    <property type="entry name" value="FAS1_domain"/>
</dbReference>
<dbReference type="PANTHER" id="PTHR10900">
    <property type="entry name" value="PERIOSTIN-RELATED"/>
    <property type="match status" value="1"/>
</dbReference>
<feature type="chain" id="PRO_5047058714" evidence="1">
    <location>
        <begin position="27"/>
        <end position="313"/>
    </location>
</feature>
<dbReference type="PANTHER" id="PTHR10900:SF77">
    <property type="entry name" value="FI19380P1"/>
    <property type="match status" value="1"/>
</dbReference>
<dbReference type="PROSITE" id="PS50213">
    <property type="entry name" value="FAS1"/>
    <property type="match status" value="2"/>
</dbReference>
<keyword evidence="1" id="KW-0732">Signal</keyword>
<dbReference type="EMBL" id="JAKEVY010000003">
    <property type="protein sequence ID" value="MCF1715766.1"/>
    <property type="molecule type" value="Genomic_DNA"/>
</dbReference>
<name>A0ABS9BMB9_9BACT</name>
<dbReference type="Pfam" id="PF02469">
    <property type="entry name" value="Fasciclin"/>
    <property type="match status" value="2"/>
</dbReference>
<sequence>MKKFMTSRLLLIAVALFSVFTFSACSDDDDDNQPADPTITDVVATNPNFSLLLAAVSKAGLADELAAPGNLTVFAPDNEAFAAAGINQAFINSATPQALADILLYHVVGARVGSANVPASDSVRTLGQKLIFASRNANGVFVNGVSVKNADVAASNGVIHVISNVLIPPTQTIAGIATGSSDFSILVSAVVKAGLVDAISNPGKYTVFAPTNAAFQAAGVTQATIDALSVAEVTAIVGQHVIGTNVYASDLINNGTAPTLNPAATLTIGTNPPSVKVTGSSSTASNVVTTTPGATFNITATNGVVHVIDRVIL</sequence>
<dbReference type="InterPro" id="IPR050904">
    <property type="entry name" value="Adhesion/Biosynth-related"/>
</dbReference>
<dbReference type="InterPro" id="IPR036378">
    <property type="entry name" value="FAS1_dom_sf"/>
</dbReference>
<evidence type="ECO:0000313" key="4">
    <source>
        <dbReference type="Proteomes" id="UP001200145"/>
    </source>
</evidence>
<dbReference type="SMART" id="SM00554">
    <property type="entry name" value="FAS1"/>
    <property type="match status" value="2"/>
</dbReference>
<evidence type="ECO:0000259" key="2">
    <source>
        <dbReference type="PROSITE" id="PS50213"/>
    </source>
</evidence>
<organism evidence="3 4">
    <name type="scientific">Flavihumibacter fluminis</name>
    <dbReference type="NCBI Taxonomy" id="2909236"/>
    <lineage>
        <taxon>Bacteria</taxon>
        <taxon>Pseudomonadati</taxon>
        <taxon>Bacteroidota</taxon>
        <taxon>Chitinophagia</taxon>
        <taxon>Chitinophagales</taxon>
        <taxon>Chitinophagaceae</taxon>
        <taxon>Flavihumibacter</taxon>
    </lineage>
</organism>
<feature type="signal peptide" evidence="1">
    <location>
        <begin position="1"/>
        <end position="26"/>
    </location>
</feature>
<dbReference type="Proteomes" id="UP001200145">
    <property type="component" value="Unassembled WGS sequence"/>
</dbReference>
<gene>
    <name evidence="3" type="ORF">L0U88_14095</name>
</gene>
<evidence type="ECO:0000256" key="1">
    <source>
        <dbReference type="SAM" id="SignalP"/>
    </source>
</evidence>
<comment type="caution">
    <text evidence="3">The sequence shown here is derived from an EMBL/GenBank/DDBJ whole genome shotgun (WGS) entry which is preliminary data.</text>
</comment>
<feature type="domain" description="FAS1" evidence="2">
    <location>
        <begin position="170"/>
        <end position="312"/>
    </location>
</feature>
<dbReference type="PROSITE" id="PS51257">
    <property type="entry name" value="PROKAR_LIPOPROTEIN"/>
    <property type="match status" value="1"/>
</dbReference>
<accession>A0ABS9BMB9</accession>
<proteinExistence type="predicted"/>
<protein>
    <submittedName>
        <fullName evidence="3">Fasciclin domain-containing protein</fullName>
    </submittedName>
</protein>